<dbReference type="Pfam" id="PF20434">
    <property type="entry name" value="BD-FAE"/>
    <property type="match status" value="1"/>
</dbReference>
<dbReference type="AlphaFoldDB" id="A0A5B9PHW5"/>
<dbReference type="GO" id="GO:0046872">
    <property type="term" value="F:metal ion binding"/>
    <property type="evidence" value="ECO:0007669"/>
    <property type="project" value="UniProtKB-KW"/>
</dbReference>
<organism evidence="7 8">
    <name type="scientific">Mariniblastus fucicola</name>
    <dbReference type="NCBI Taxonomy" id="980251"/>
    <lineage>
        <taxon>Bacteria</taxon>
        <taxon>Pseudomonadati</taxon>
        <taxon>Planctomycetota</taxon>
        <taxon>Planctomycetia</taxon>
        <taxon>Pirellulales</taxon>
        <taxon>Pirellulaceae</taxon>
        <taxon>Mariniblastus</taxon>
    </lineage>
</organism>
<keyword evidence="2" id="KW-0479">Metal-binding</keyword>
<dbReference type="STRING" id="980251.GCA_001642875_01679"/>
<keyword evidence="4" id="KW-0106">Calcium</keyword>
<dbReference type="EMBL" id="CP042912">
    <property type="protein sequence ID" value="QEG24875.1"/>
    <property type="molecule type" value="Genomic_DNA"/>
</dbReference>
<name>A0A5B9PHW5_9BACT</name>
<dbReference type="Proteomes" id="UP000322214">
    <property type="component" value="Chromosome"/>
</dbReference>
<dbReference type="InterPro" id="IPR024607">
    <property type="entry name" value="Sulfatase_CS"/>
</dbReference>
<dbReference type="InterPro" id="IPR000917">
    <property type="entry name" value="Sulfatase_N"/>
</dbReference>
<dbReference type="PROSITE" id="PS00523">
    <property type="entry name" value="SULFATASE_1"/>
    <property type="match status" value="1"/>
</dbReference>
<protein>
    <submittedName>
        <fullName evidence="7">Arylsulfatase</fullName>
        <ecNumber evidence="7">3.1.6.1</ecNumber>
    </submittedName>
</protein>
<comment type="similarity">
    <text evidence="1">Belongs to the sulfatase family.</text>
</comment>
<dbReference type="InterPro" id="IPR049492">
    <property type="entry name" value="BD-FAE-like_dom"/>
</dbReference>
<sequence length="807" mass="89739">MERQMKSKPKVFCIAICAIITMLLNVSSIRAGSACDESITPDRKVVYKTVGRTELKLHVFEPSNHNATSDSPAIVFFFGGGWGGGTPKQFYEQSQFLAGHGVVCFCADYRVKSRHGVSGIECVADAKSAIRWVRQHATELGVNPDQIVASGGSAGGHIAACTGVVKELDESDEDANVSSVPDAMILFNPVLDITPETGFGSHRFPTGREKEASPVHHVTTGIAPTLLFHGTSDKTVPFEQATRFAELMSDAGNRCELISFEGKGHGFFNGKFFRPKTKDTKPYHTTMKESEKFLVSLGFLEKAVEKKITKPNIVIIFTDDQGYGDVSALNPDAKFRTPNMDRLAKEGIAFTNGHSADSICTPSRYALLTGRYPWRTRMKTGVLGAEAKCLIDDKRLTLPKLLRDNGYHTAMVGKWHLGMDFPGKRGQRDWSKPVVDMPLDKGFDFFYGIPASLNYGILAWFEGRHAAVPPVLFSSKKKNSRHSDYRIMPPYEKTREETIAKRNRGGFEIAEDFVDDQCLTRFTDKALHWLDGKVADAKQGKPFFLYLPFTSPHFPVCPLPEFQGKGDCGAYGEFLIETDHHIGRVLDFLKSSGIEDNTIVIFTSDNGPENPWKEHLEDYDHDSRGGFREGKRSVYEGGHRVPFLVRWPGGIEAPGRTCDALVGQVDLMSTVAEIIAAGVPENAAEDSQSFAKVLTDPSTRHQRLPLINHGNGGESRYAITEGNWKLVLPSKKHPRTELYNLASDRAEQNDIAAKHPDKVKKLTQDINRIISRGRTTLGKAQPNDSKYWKELFWISEAEYEAQVKQRN</sequence>
<dbReference type="CDD" id="cd16143">
    <property type="entry name" value="ARS_like"/>
    <property type="match status" value="1"/>
</dbReference>
<dbReference type="SUPFAM" id="SSF53649">
    <property type="entry name" value="Alkaline phosphatase-like"/>
    <property type="match status" value="1"/>
</dbReference>
<evidence type="ECO:0000256" key="2">
    <source>
        <dbReference type="ARBA" id="ARBA00022723"/>
    </source>
</evidence>
<dbReference type="PANTHER" id="PTHR42693:SF53">
    <property type="entry name" value="ENDO-4-O-SULFATASE"/>
    <property type="match status" value="1"/>
</dbReference>
<evidence type="ECO:0000313" key="7">
    <source>
        <dbReference type="EMBL" id="QEG24875.1"/>
    </source>
</evidence>
<dbReference type="KEGG" id="mff:MFFC18_47980"/>
<dbReference type="GO" id="GO:0004065">
    <property type="term" value="F:arylsulfatase activity"/>
    <property type="evidence" value="ECO:0007669"/>
    <property type="project" value="UniProtKB-EC"/>
</dbReference>
<evidence type="ECO:0000259" key="5">
    <source>
        <dbReference type="Pfam" id="PF00884"/>
    </source>
</evidence>
<proteinExistence type="inferred from homology"/>
<dbReference type="InterPro" id="IPR029058">
    <property type="entry name" value="AB_hydrolase_fold"/>
</dbReference>
<keyword evidence="8" id="KW-1185">Reference proteome</keyword>
<dbReference type="Gene3D" id="3.40.50.1820">
    <property type="entry name" value="alpha/beta hydrolase"/>
    <property type="match status" value="1"/>
</dbReference>
<dbReference type="SUPFAM" id="SSF53474">
    <property type="entry name" value="alpha/beta-Hydrolases"/>
    <property type="match status" value="1"/>
</dbReference>
<dbReference type="PROSITE" id="PS00149">
    <property type="entry name" value="SULFATASE_2"/>
    <property type="match status" value="1"/>
</dbReference>
<reference evidence="7 8" key="1">
    <citation type="submission" date="2019-08" db="EMBL/GenBank/DDBJ databases">
        <title>Deep-cultivation of Planctomycetes and their phenomic and genomic characterization uncovers novel biology.</title>
        <authorList>
            <person name="Wiegand S."/>
            <person name="Jogler M."/>
            <person name="Boedeker C."/>
            <person name="Pinto D."/>
            <person name="Vollmers J."/>
            <person name="Rivas-Marin E."/>
            <person name="Kohn T."/>
            <person name="Peeters S.H."/>
            <person name="Heuer A."/>
            <person name="Rast P."/>
            <person name="Oberbeckmann S."/>
            <person name="Bunk B."/>
            <person name="Jeske O."/>
            <person name="Meyerdierks A."/>
            <person name="Storesund J.E."/>
            <person name="Kallscheuer N."/>
            <person name="Luecker S."/>
            <person name="Lage O.M."/>
            <person name="Pohl T."/>
            <person name="Merkel B.J."/>
            <person name="Hornburger P."/>
            <person name="Mueller R.-W."/>
            <person name="Bruemmer F."/>
            <person name="Labrenz M."/>
            <person name="Spormann A.M."/>
            <person name="Op den Camp H."/>
            <person name="Overmann J."/>
            <person name="Amann R."/>
            <person name="Jetten M.S.M."/>
            <person name="Mascher T."/>
            <person name="Medema M.H."/>
            <person name="Devos D.P."/>
            <person name="Kaster A.-K."/>
            <person name="Ovreas L."/>
            <person name="Rohde M."/>
            <person name="Galperin M.Y."/>
            <person name="Jogler C."/>
        </authorList>
    </citation>
    <scope>NUCLEOTIDE SEQUENCE [LARGE SCALE GENOMIC DNA]</scope>
    <source>
        <strain evidence="7 8">FC18</strain>
    </source>
</reference>
<accession>A0A5B9PHW5</accession>
<evidence type="ECO:0000313" key="8">
    <source>
        <dbReference type="Proteomes" id="UP000322214"/>
    </source>
</evidence>
<evidence type="ECO:0000256" key="1">
    <source>
        <dbReference type="ARBA" id="ARBA00008779"/>
    </source>
</evidence>
<dbReference type="PANTHER" id="PTHR42693">
    <property type="entry name" value="ARYLSULFATASE FAMILY MEMBER"/>
    <property type="match status" value="1"/>
</dbReference>
<dbReference type="EC" id="3.1.6.1" evidence="7"/>
<dbReference type="InterPro" id="IPR017850">
    <property type="entry name" value="Alkaline_phosphatase_core_sf"/>
</dbReference>
<evidence type="ECO:0000259" key="6">
    <source>
        <dbReference type="Pfam" id="PF20434"/>
    </source>
</evidence>
<dbReference type="Gene3D" id="3.30.1120.10">
    <property type="match status" value="1"/>
</dbReference>
<evidence type="ECO:0000256" key="3">
    <source>
        <dbReference type="ARBA" id="ARBA00022801"/>
    </source>
</evidence>
<dbReference type="Gene3D" id="3.40.720.10">
    <property type="entry name" value="Alkaline Phosphatase, subunit A"/>
    <property type="match status" value="1"/>
</dbReference>
<feature type="domain" description="Sulfatase N-terminal" evidence="5">
    <location>
        <begin position="311"/>
        <end position="673"/>
    </location>
</feature>
<dbReference type="Pfam" id="PF00884">
    <property type="entry name" value="Sulfatase"/>
    <property type="match status" value="1"/>
</dbReference>
<evidence type="ECO:0000256" key="4">
    <source>
        <dbReference type="ARBA" id="ARBA00022837"/>
    </source>
</evidence>
<keyword evidence="3 7" id="KW-0378">Hydrolase</keyword>
<gene>
    <name evidence="7" type="primary">atsA_28</name>
    <name evidence="7" type="ORF">MFFC18_47980</name>
</gene>
<dbReference type="InterPro" id="IPR050738">
    <property type="entry name" value="Sulfatase"/>
</dbReference>
<feature type="domain" description="BD-FAE-like" evidence="6">
    <location>
        <begin position="65"/>
        <end position="246"/>
    </location>
</feature>